<gene>
    <name evidence="1" type="ORF">K340107D12_46870</name>
</gene>
<reference evidence="1 2" key="1">
    <citation type="submission" date="2024-04" db="EMBL/GenBank/DDBJ databases">
        <title>Defined microbial consortia suppress multidrug-resistant proinflammatory Enterobacteriaceae via ecological control.</title>
        <authorList>
            <person name="Furuichi M."/>
            <person name="Kawaguchi T."/>
            <person name="Pust M."/>
            <person name="Yasuma K."/>
            <person name="Plichta D."/>
            <person name="Hasegawa N."/>
            <person name="Ohya T."/>
            <person name="Bhattarai S."/>
            <person name="Sasajima S."/>
            <person name="Aoto Y."/>
            <person name="Tuganbaev T."/>
            <person name="Yaginuma M."/>
            <person name="Ueda M."/>
            <person name="Okahashi N."/>
            <person name="Amafuji K."/>
            <person name="Kiridooshi Y."/>
            <person name="Sugita K."/>
            <person name="Strazar M."/>
            <person name="Skelly A."/>
            <person name="Suda W."/>
            <person name="Hattori M."/>
            <person name="Nakamoto N."/>
            <person name="Caballero S."/>
            <person name="Norman J."/>
            <person name="Olle B."/>
            <person name="Tanoue T."/>
            <person name="Arita M."/>
            <person name="Bucci V."/>
            <person name="Atarashi K."/>
            <person name="Xavier R."/>
            <person name="Honda K."/>
        </authorList>
    </citation>
    <scope>NUCLEOTIDE SEQUENCE [LARGE SCALE GENOMIC DNA]</scope>
    <source>
        <strain evidence="2">k34-0107-D12</strain>
    </source>
</reference>
<accession>A0ABQ0BZ96</accession>
<evidence type="ECO:0000313" key="1">
    <source>
        <dbReference type="EMBL" id="GAA6501871.1"/>
    </source>
</evidence>
<name>A0ABQ0BZ96_9FIRM</name>
<sequence>MCEAVFTLLTNPPGSVLGEHFNSYHITEKKTITVLQDVFVKNVPLSAYRKSVMMIRQFYRLSLRTAGRQVDRDIL</sequence>
<keyword evidence="2" id="KW-1185">Reference proteome</keyword>
<organism evidence="1 2">
    <name type="scientific">Blautia parvula</name>
    <dbReference type="NCBI Taxonomy" id="2877527"/>
    <lineage>
        <taxon>Bacteria</taxon>
        <taxon>Bacillati</taxon>
        <taxon>Bacillota</taxon>
        <taxon>Clostridia</taxon>
        <taxon>Lachnospirales</taxon>
        <taxon>Lachnospiraceae</taxon>
        <taxon>Blautia</taxon>
    </lineage>
</organism>
<evidence type="ECO:0000313" key="2">
    <source>
        <dbReference type="Proteomes" id="UP001600941"/>
    </source>
</evidence>
<protein>
    <submittedName>
        <fullName evidence="1">Uncharacterized protein</fullName>
    </submittedName>
</protein>
<comment type="caution">
    <text evidence="1">The sequence shown here is derived from an EMBL/GenBank/DDBJ whole genome shotgun (WGS) entry which is preliminary data.</text>
</comment>
<proteinExistence type="predicted"/>
<dbReference type="Proteomes" id="UP001600941">
    <property type="component" value="Unassembled WGS sequence"/>
</dbReference>
<dbReference type="EMBL" id="BAABZQ010000001">
    <property type="protein sequence ID" value="GAA6501871.1"/>
    <property type="molecule type" value="Genomic_DNA"/>
</dbReference>